<evidence type="ECO:0000313" key="12">
    <source>
        <dbReference type="Proteomes" id="UP001443914"/>
    </source>
</evidence>
<evidence type="ECO:0000259" key="10">
    <source>
        <dbReference type="PROSITE" id="PS50011"/>
    </source>
</evidence>
<evidence type="ECO:0000313" key="11">
    <source>
        <dbReference type="EMBL" id="KAK9756654.1"/>
    </source>
</evidence>
<dbReference type="InterPro" id="IPR011009">
    <property type="entry name" value="Kinase-like_dom_sf"/>
</dbReference>
<feature type="binding site" evidence="8">
    <location>
        <position position="117"/>
    </location>
    <ligand>
        <name>ATP</name>
        <dbReference type="ChEBI" id="CHEBI:30616"/>
    </ligand>
</feature>
<feature type="domain" description="Protein kinase" evidence="10">
    <location>
        <begin position="79"/>
        <end position="181"/>
    </location>
</feature>
<organism evidence="11 12">
    <name type="scientific">Saponaria officinalis</name>
    <name type="common">Common soapwort</name>
    <name type="synonym">Lychnis saponaria</name>
    <dbReference type="NCBI Taxonomy" id="3572"/>
    <lineage>
        <taxon>Eukaryota</taxon>
        <taxon>Viridiplantae</taxon>
        <taxon>Streptophyta</taxon>
        <taxon>Embryophyta</taxon>
        <taxon>Tracheophyta</taxon>
        <taxon>Spermatophyta</taxon>
        <taxon>Magnoliopsida</taxon>
        <taxon>eudicotyledons</taxon>
        <taxon>Gunneridae</taxon>
        <taxon>Pentapetalae</taxon>
        <taxon>Caryophyllales</taxon>
        <taxon>Caryophyllaceae</taxon>
        <taxon>Caryophylleae</taxon>
        <taxon>Saponaria</taxon>
    </lineage>
</organism>
<dbReference type="EMBL" id="JBDFQZ010000001">
    <property type="protein sequence ID" value="KAK9756654.1"/>
    <property type="molecule type" value="Genomic_DNA"/>
</dbReference>
<evidence type="ECO:0000256" key="8">
    <source>
        <dbReference type="PROSITE-ProRule" id="PRU10141"/>
    </source>
</evidence>
<dbReference type="SUPFAM" id="SSF56112">
    <property type="entry name" value="Protein kinase-like (PK-like)"/>
    <property type="match status" value="1"/>
</dbReference>
<evidence type="ECO:0000256" key="1">
    <source>
        <dbReference type="ARBA" id="ARBA00004236"/>
    </source>
</evidence>
<dbReference type="Proteomes" id="UP001443914">
    <property type="component" value="Unassembled WGS sequence"/>
</dbReference>
<dbReference type="FunFam" id="3.30.200.20:FF:000228">
    <property type="entry name" value="Serine/threonine-protein kinase BIK1"/>
    <property type="match status" value="1"/>
</dbReference>
<gene>
    <name evidence="11" type="ORF">RND81_01G112400</name>
</gene>
<keyword evidence="3" id="KW-1003">Cell membrane</keyword>
<keyword evidence="5 8" id="KW-0547">Nucleotide-binding</keyword>
<evidence type="ECO:0000256" key="6">
    <source>
        <dbReference type="ARBA" id="ARBA00022777"/>
    </source>
</evidence>
<evidence type="ECO:0000256" key="4">
    <source>
        <dbReference type="ARBA" id="ARBA00022679"/>
    </source>
</evidence>
<dbReference type="PROSITE" id="PS00107">
    <property type="entry name" value="PROTEIN_KINASE_ATP"/>
    <property type="match status" value="1"/>
</dbReference>
<protein>
    <recommendedName>
        <fullName evidence="2">non-specific serine/threonine protein kinase</fullName>
        <ecNumber evidence="2">2.7.11.1</ecNumber>
    </recommendedName>
</protein>
<evidence type="ECO:0000256" key="9">
    <source>
        <dbReference type="SAM" id="MobiDB-lite"/>
    </source>
</evidence>
<dbReference type="InterPro" id="IPR017441">
    <property type="entry name" value="Protein_kinase_ATP_BS"/>
</dbReference>
<keyword evidence="6" id="KW-0418">Kinase</keyword>
<dbReference type="Gene3D" id="3.30.200.20">
    <property type="entry name" value="Phosphorylase Kinase, domain 1"/>
    <property type="match status" value="1"/>
</dbReference>
<dbReference type="PANTHER" id="PTHR45621">
    <property type="entry name" value="OS01G0588500 PROTEIN-RELATED"/>
    <property type="match status" value="1"/>
</dbReference>
<keyword evidence="7 8" id="KW-0067">ATP-binding</keyword>
<keyword evidence="12" id="KW-1185">Reference proteome</keyword>
<dbReference type="EC" id="2.7.11.1" evidence="2"/>
<keyword evidence="3" id="KW-0472">Membrane</keyword>
<evidence type="ECO:0000256" key="5">
    <source>
        <dbReference type="ARBA" id="ARBA00022741"/>
    </source>
</evidence>
<dbReference type="GO" id="GO:0004674">
    <property type="term" value="F:protein serine/threonine kinase activity"/>
    <property type="evidence" value="ECO:0007669"/>
    <property type="project" value="UniProtKB-EC"/>
</dbReference>
<dbReference type="InterPro" id="IPR050823">
    <property type="entry name" value="Plant_Ser_Thr_Prot_Kinase"/>
</dbReference>
<name>A0AAW1N6T5_SAPOF</name>
<accession>A0AAW1N6T5</accession>
<dbReference type="AlphaFoldDB" id="A0AAW1N6T5"/>
<dbReference type="InterPro" id="IPR000719">
    <property type="entry name" value="Prot_kinase_dom"/>
</dbReference>
<evidence type="ECO:0000256" key="3">
    <source>
        <dbReference type="ARBA" id="ARBA00022475"/>
    </source>
</evidence>
<proteinExistence type="predicted"/>
<keyword evidence="4" id="KW-0808">Transferase</keyword>
<dbReference type="GO" id="GO:0005886">
    <property type="term" value="C:plasma membrane"/>
    <property type="evidence" value="ECO:0007669"/>
    <property type="project" value="UniProtKB-SubCell"/>
</dbReference>
<comment type="subcellular location">
    <subcellularLocation>
        <location evidence="1">Cell membrane</location>
    </subcellularLocation>
</comment>
<feature type="region of interest" description="Disordered" evidence="9">
    <location>
        <begin position="25"/>
        <end position="52"/>
    </location>
</feature>
<comment type="caution">
    <text evidence="11">The sequence shown here is derived from an EMBL/GenBank/DDBJ whole genome shotgun (WGS) entry which is preliminary data.</text>
</comment>
<dbReference type="GO" id="GO:0005524">
    <property type="term" value="F:ATP binding"/>
    <property type="evidence" value="ECO:0007669"/>
    <property type="project" value="UniProtKB-UniRule"/>
</dbReference>
<sequence length="181" mass="19970">MLFQQTKTDMGNCWAFEEVHIAPISDPSAAKTPRAPTSVPRGGGGEGGTRVLPPAVGKIIKPSLREYTYQEMRSATKNFNSDAVLGGGGFGRVYKAWIHESTLSPSKAGVGLPVAVKRCHADSTQGVKEWRAEINFLGKFSHPNLVKLIGYCWEEKELLLVYEYMQKGSLEFHLFQSKPLN</sequence>
<dbReference type="Pfam" id="PF07714">
    <property type="entry name" value="PK_Tyr_Ser-Thr"/>
    <property type="match status" value="1"/>
</dbReference>
<dbReference type="InterPro" id="IPR001245">
    <property type="entry name" value="Ser-Thr/Tyr_kinase_cat_dom"/>
</dbReference>
<evidence type="ECO:0000256" key="2">
    <source>
        <dbReference type="ARBA" id="ARBA00012513"/>
    </source>
</evidence>
<dbReference type="PROSITE" id="PS50011">
    <property type="entry name" value="PROTEIN_KINASE_DOM"/>
    <property type="match status" value="1"/>
</dbReference>
<reference evidence="11" key="1">
    <citation type="submission" date="2024-03" db="EMBL/GenBank/DDBJ databases">
        <title>WGS assembly of Saponaria officinalis var. Norfolk2.</title>
        <authorList>
            <person name="Jenkins J."/>
            <person name="Shu S."/>
            <person name="Grimwood J."/>
            <person name="Barry K."/>
            <person name="Goodstein D."/>
            <person name="Schmutz J."/>
            <person name="Leebens-Mack J."/>
            <person name="Osbourn A."/>
        </authorList>
    </citation>
    <scope>NUCLEOTIDE SEQUENCE [LARGE SCALE GENOMIC DNA]</scope>
    <source>
        <strain evidence="11">JIC</strain>
    </source>
</reference>
<evidence type="ECO:0000256" key="7">
    <source>
        <dbReference type="ARBA" id="ARBA00022840"/>
    </source>
</evidence>